<dbReference type="AlphaFoldDB" id="A0A6C2UMN6"/>
<proteinExistence type="predicted"/>
<dbReference type="InterPro" id="IPR000594">
    <property type="entry name" value="ThiF_NAD_FAD-bd"/>
</dbReference>
<keyword evidence="3" id="KW-1185">Reference proteome</keyword>
<evidence type="ECO:0000259" key="1">
    <source>
        <dbReference type="Pfam" id="PF00899"/>
    </source>
</evidence>
<dbReference type="InterPro" id="IPR035985">
    <property type="entry name" value="Ubiquitin-activating_enz"/>
</dbReference>
<dbReference type="EMBL" id="CAAHFH010000002">
    <property type="protein sequence ID" value="VGO21398.1"/>
    <property type="molecule type" value="Genomic_DNA"/>
</dbReference>
<dbReference type="Pfam" id="PF00899">
    <property type="entry name" value="ThiF"/>
    <property type="match status" value="1"/>
</dbReference>
<dbReference type="GO" id="GO:0061503">
    <property type="term" value="F:tRNA threonylcarbamoyladenosine dehydratase"/>
    <property type="evidence" value="ECO:0007669"/>
    <property type="project" value="TreeGrafter"/>
</dbReference>
<feature type="domain" description="THIF-type NAD/FAD binding fold" evidence="1">
    <location>
        <begin position="22"/>
        <end position="168"/>
    </location>
</feature>
<dbReference type="Proteomes" id="UP000346198">
    <property type="component" value="Unassembled WGS sequence"/>
</dbReference>
<accession>A0A6C2UMN6</accession>
<protein>
    <submittedName>
        <fullName evidence="2">tRNA threonylcarbamoyladenosine dehydratase</fullName>
    </submittedName>
</protein>
<evidence type="ECO:0000313" key="3">
    <source>
        <dbReference type="Proteomes" id="UP000346198"/>
    </source>
</evidence>
<organism evidence="2 3">
    <name type="scientific">Pontiella sulfatireligans</name>
    <dbReference type="NCBI Taxonomy" id="2750658"/>
    <lineage>
        <taxon>Bacteria</taxon>
        <taxon>Pseudomonadati</taxon>
        <taxon>Kiritimatiellota</taxon>
        <taxon>Kiritimatiellia</taxon>
        <taxon>Kiritimatiellales</taxon>
        <taxon>Pontiellaceae</taxon>
        <taxon>Pontiella</taxon>
    </lineage>
</organism>
<evidence type="ECO:0000313" key="2">
    <source>
        <dbReference type="EMBL" id="VGO21398.1"/>
    </source>
</evidence>
<reference evidence="2 3" key="1">
    <citation type="submission" date="2019-04" db="EMBL/GenBank/DDBJ databases">
        <authorList>
            <person name="Van Vliet M D."/>
        </authorList>
    </citation>
    <scope>NUCLEOTIDE SEQUENCE [LARGE SCALE GENOMIC DNA]</scope>
    <source>
        <strain evidence="2 3">F21</strain>
    </source>
</reference>
<name>A0A6C2UMN6_9BACT</name>
<dbReference type="CDD" id="cd00755">
    <property type="entry name" value="YgdL_like"/>
    <property type="match status" value="1"/>
</dbReference>
<dbReference type="GO" id="GO:0008641">
    <property type="term" value="F:ubiquitin-like modifier activating enzyme activity"/>
    <property type="evidence" value="ECO:0007669"/>
    <property type="project" value="InterPro"/>
</dbReference>
<dbReference type="PANTHER" id="PTHR43267">
    <property type="entry name" value="TRNA THREONYLCARBAMOYLADENOSINE DEHYDRATASE"/>
    <property type="match status" value="1"/>
</dbReference>
<dbReference type="InterPro" id="IPR045886">
    <property type="entry name" value="ThiF/MoeB/HesA"/>
</dbReference>
<dbReference type="PANTHER" id="PTHR43267:SF1">
    <property type="entry name" value="TRNA THREONYLCARBAMOYLADENOSINE DEHYDRATASE"/>
    <property type="match status" value="1"/>
</dbReference>
<gene>
    <name evidence="2" type="primary">tcdA</name>
    <name evidence="2" type="ORF">SCARR_03471</name>
</gene>
<dbReference type="SUPFAM" id="SSF69572">
    <property type="entry name" value="Activating enzymes of the ubiquitin-like proteins"/>
    <property type="match status" value="1"/>
</dbReference>
<dbReference type="Gene3D" id="3.40.50.720">
    <property type="entry name" value="NAD(P)-binding Rossmann-like Domain"/>
    <property type="match status" value="1"/>
</dbReference>
<dbReference type="RefSeq" id="WP_136062870.1">
    <property type="nucleotide sequence ID" value="NZ_CAAHFH010000002.1"/>
</dbReference>
<dbReference type="GO" id="GO:0061504">
    <property type="term" value="P:cyclic threonylcarbamoyladenosine biosynthetic process"/>
    <property type="evidence" value="ECO:0007669"/>
    <property type="project" value="TreeGrafter"/>
</dbReference>
<sequence length="270" mass="29291">MSNPEPIETGGYEHRFGGLYRLYGKTAIDALRQAHVLIVGVGGVGSWVAEALARSGIGHLTLVDWDDICFSNTNRQIHAMTGTAGRAKVDILADRIHLINPECSINAIREFYSEKNADELIQSGLSYVVDAIDKKNAKIHLITQCKTMGIPIIVSGGAGGRVDPSKVEVADLRDSYNDPLLAAIRKQLRKNIPGMHLQHKKKFNVPCVFSAETIRYPHPDGGICFEKPAAGDGPRQLDCQFGFGAASFVTGSFGFAMAARIINDLATQEN</sequence>